<dbReference type="Proteomes" id="UP000294844">
    <property type="component" value="Unassembled WGS sequence"/>
</dbReference>
<reference evidence="5 6" key="1">
    <citation type="journal article" date="2019" name="Sci. Rep.">
        <title>Extended insight into the Mycobacterium chelonae-abscessus complex through whole genome sequencing of Mycobacterium salmoniphilum outbreak and Mycobacterium salmoniphilum-like strains.</title>
        <authorList>
            <person name="Behra P.R.K."/>
            <person name="Das S."/>
            <person name="Pettersson B.M.F."/>
            <person name="Shirreff L."/>
            <person name="DuCote T."/>
            <person name="Jacobsson K.G."/>
            <person name="Ennis D.G."/>
            <person name="Kirsebom L.A."/>
        </authorList>
    </citation>
    <scope>NUCLEOTIDE SEQUENCE [LARGE SCALE GENOMIC DNA]</scope>
    <source>
        <strain evidence="4 5">CCUG 60883</strain>
        <strain evidence="3 6">CCUG 60885</strain>
    </source>
</reference>
<dbReference type="EMBL" id="PECK01000007">
    <property type="protein sequence ID" value="TDZ93032.1"/>
    <property type="molecule type" value="Genomic_DNA"/>
</dbReference>
<proteinExistence type="predicted"/>
<feature type="compositionally biased region" description="Basic and acidic residues" evidence="1">
    <location>
        <begin position="221"/>
        <end position="239"/>
    </location>
</feature>
<feature type="region of interest" description="Disordered" evidence="1">
    <location>
        <begin position="29"/>
        <end position="257"/>
    </location>
</feature>
<evidence type="ECO:0000313" key="5">
    <source>
        <dbReference type="Proteomes" id="UP000294844"/>
    </source>
</evidence>
<feature type="region of interest" description="Disordered" evidence="1">
    <location>
        <begin position="436"/>
        <end position="458"/>
    </location>
</feature>
<evidence type="ECO:0000256" key="1">
    <source>
        <dbReference type="SAM" id="MobiDB-lite"/>
    </source>
</evidence>
<evidence type="ECO:0000313" key="3">
    <source>
        <dbReference type="EMBL" id="TDZ93032.1"/>
    </source>
</evidence>
<evidence type="ECO:0000313" key="4">
    <source>
        <dbReference type="EMBL" id="TEA07623.1"/>
    </source>
</evidence>
<keyword evidence="5" id="KW-1185">Reference proteome</keyword>
<dbReference type="AlphaFoldDB" id="A0A4R8SCM1"/>
<protein>
    <submittedName>
        <fullName evidence="3">Uncharacterized protein</fullName>
    </submittedName>
</protein>
<dbReference type="Proteomes" id="UP000295685">
    <property type="component" value="Unassembled WGS sequence"/>
</dbReference>
<feature type="compositionally biased region" description="Low complexity" evidence="1">
    <location>
        <begin position="439"/>
        <end position="458"/>
    </location>
</feature>
<organism evidence="3 6">
    <name type="scientific">Mycobacteroides salmoniphilum</name>
    <dbReference type="NCBI Taxonomy" id="404941"/>
    <lineage>
        <taxon>Bacteria</taxon>
        <taxon>Bacillati</taxon>
        <taxon>Actinomycetota</taxon>
        <taxon>Actinomycetes</taxon>
        <taxon>Mycobacteriales</taxon>
        <taxon>Mycobacteriaceae</taxon>
        <taxon>Mycobacteroides</taxon>
    </lineage>
</organism>
<name>A0A4R8SCM1_9MYCO</name>
<feature type="compositionally biased region" description="Polar residues" evidence="1">
    <location>
        <begin position="123"/>
        <end position="132"/>
    </location>
</feature>
<feature type="compositionally biased region" description="Low complexity" evidence="1">
    <location>
        <begin position="40"/>
        <end position="76"/>
    </location>
</feature>
<evidence type="ECO:0000256" key="2">
    <source>
        <dbReference type="SAM" id="SignalP"/>
    </source>
</evidence>
<feature type="compositionally biased region" description="Basic and acidic residues" evidence="1">
    <location>
        <begin position="204"/>
        <end position="214"/>
    </location>
</feature>
<accession>A0A4R8SCM1</accession>
<evidence type="ECO:0000313" key="6">
    <source>
        <dbReference type="Proteomes" id="UP000295685"/>
    </source>
</evidence>
<comment type="caution">
    <text evidence="3">The sequence shown here is derived from an EMBL/GenBank/DDBJ whole genome shotgun (WGS) entry which is preliminary data.</text>
</comment>
<gene>
    <name evidence="4" type="ORF">CCUG60883_00686</name>
    <name evidence="3" type="ORF">CCUG60885_03536</name>
</gene>
<keyword evidence="2" id="KW-0732">Signal</keyword>
<feature type="chain" id="PRO_5039114568" evidence="2">
    <location>
        <begin position="23"/>
        <end position="458"/>
    </location>
</feature>
<feature type="signal peptide" evidence="2">
    <location>
        <begin position="1"/>
        <end position="22"/>
    </location>
</feature>
<dbReference type="EMBL" id="PECM01000004">
    <property type="protein sequence ID" value="TEA07623.1"/>
    <property type="molecule type" value="Genomic_DNA"/>
</dbReference>
<sequence precursor="true">MSGYRFCVNVVTAGFLAAAGSAGWLGFGATAAADPGGGSSSSHDSGGSHSSAGGSHSSGGSQRSSGSGASGSAGSRSGHDSKTSGPAGASPAQHGGGASGSNSGTKPSGSADAPGHAAATKPNAPSGSHSADSPSAAAKQAGSGGGVPTKEKRALTDPKPGTSARVSGVAGEHGVSSVAPAQPPGHSTKVGEHGSADSNTLHPKHIEGHREGKAADVGAAGEHHGDAARGEHAGAKGDQHVSPNKGGAPESHSSGVSLNAEQNAAANKFLEQARQAEPHITQSLRSIVDNAPGSELTGLGKRLKTEESFKRKLYTSIVTNPNLSTAEHLADMKDSVRYTVQSPHELYTANTQRAIDRLVAEGYEPVKFKNTWDKPGYQGINSFWREPTTGHTFEVQFHTPASFDTKTQAHSLYEEERLPDTSPQRANELQQELNHVFDSVPRPSGSSSISLSPNGKRK</sequence>